<dbReference type="RefSeq" id="WP_151180044.1">
    <property type="nucleotide sequence ID" value="NZ_CP042906.1"/>
</dbReference>
<dbReference type="AlphaFoldDB" id="A0A5J6MRS3"/>
<evidence type="ECO:0000256" key="1">
    <source>
        <dbReference type="ARBA" id="ARBA00007031"/>
    </source>
</evidence>
<dbReference type="Proteomes" id="UP000326202">
    <property type="component" value="Chromosome"/>
</dbReference>
<dbReference type="OrthoDB" id="9809693at2"/>
<proteinExistence type="inferred from homology"/>
<keyword evidence="3" id="KW-1185">Reference proteome</keyword>
<dbReference type="Gene3D" id="1.10.10.1550">
    <property type="entry name" value="ROS/MUCR transcriptional regulator protein"/>
    <property type="match status" value="1"/>
</dbReference>
<organism evidence="2 3">
    <name type="scientific">Hypericibacter terrae</name>
    <dbReference type="NCBI Taxonomy" id="2602015"/>
    <lineage>
        <taxon>Bacteria</taxon>
        <taxon>Pseudomonadati</taxon>
        <taxon>Pseudomonadota</taxon>
        <taxon>Alphaproteobacteria</taxon>
        <taxon>Rhodospirillales</taxon>
        <taxon>Dongiaceae</taxon>
        <taxon>Hypericibacter</taxon>
    </lineage>
</organism>
<evidence type="ECO:0000313" key="2">
    <source>
        <dbReference type="EMBL" id="QEX20039.1"/>
    </source>
</evidence>
<dbReference type="GO" id="GO:0008270">
    <property type="term" value="F:zinc ion binding"/>
    <property type="evidence" value="ECO:0007669"/>
    <property type="project" value="InterPro"/>
</dbReference>
<sequence length="136" mass="15363">MADTAKPQDLLPLVADIVSAHLSNNSVPVAELPNLIRDIYRALSTVGEAEIPSERPEPAVPVKKSVFPDYIVCLEDGKKLKMLKRHLRTAYNMTPQEYRDRWGLPPDYPMVAPNYAKQRSKLAKQIGLGTKARRRR</sequence>
<dbReference type="InterPro" id="IPR041920">
    <property type="entry name" value="ROS/MUCR_sf"/>
</dbReference>
<dbReference type="Pfam" id="PF05443">
    <property type="entry name" value="ROS_MUCR"/>
    <property type="match status" value="1"/>
</dbReference>
<evidence type="ECO:0000313" key="3">
    <source>
        <dbReference type="Proteomes" id="UP000326202"/>
    </source>
</evidence>
<reference evidence="2 3" key="1">
    <citation type="submission" date="2019-08" db="EMBL/GenBank/DDBJ databases">
        <title>Hyperibacter terrae gen. nov., sp. nov. and Hyperibacter viscosus sp. nov., two new members in the family Rhodospirillaceae isolated from the rhizosphere of Hypericum perforatum.</title>
        <authorList>
            <person name="Noviana Z."/>
        </authorList>
    </citation>
    <scope>NUCLEOTIDE SEQUENCE [LARGE SCALE GENOMIC DNA]</scope>
    <source>
        <strain evidence="2 3">R5913</strain>
    </source>
</reference>
<dbReference type="EMBL" id="CP042906">
    <property type="protein sequence ID" value="QEX20039.1"/>
    <property type="molecule type" value="Genomic_DNA"/>
</dbReference>
<protein>
    <submittedName>
        <fullName evidence="2">MucR family transcriptional regulator</fullName>
    </submittedName>
</protein>
<accession>A0A5J6MRS3</accession>
<comment type="similarity">
    <text evidence="1">Belongs to the ros/MucR family.</text>
</comment>
<dbReference type="GO" id="GO:0006355">
    <property type="term" value="P:regulation of DNA-templated transcription"/>
    <property type="evidence" value="ECO:0007669"/>
    <property type="project" value="InterPro"/>
</dbReference>
<gene>
    <name evidence="2" type="ORF">FRZ44_53540</name>
</gene>
<dbReference type="KEGG" id="htq:FRZ44_53540"/>
<dbReference type="GO" id="GO:0003677">
    <property type="term" value="F:DNA binding"/>
    <property type="evidence" value="ECO:0007669"/>
    <property type="project" value="InterPro"/>
</dbReference>
<name>A0A5J6MRS3_9PROT</name>
<dbReference type="InterPro" id="IPR008807">
    <property type="entry name" value="ROS_MUCR"/>
</dbReference>